<dbReference type="InterPro" id="IPR006867">
    <property type="entry name" value="DUF632"/>
</dbReference>
<name>A0ABR2RH70_9ROSI</name>
<feature type="domain" description="DUF632" evidence="3">
    <location>
        <begin position="182"/>
        <end position="363"/>
    </location>
</feature>
<dbReference type="PANTHER" id="PTHR21450">
    <property type="entry name" value="PROTEIN ALTERED PHOSPHATE STARVATION RESPONSE 1"/>
    <property type="match status" value="1"/>
</dbReference>
<gene>
    <name evidence="5" type="ORF">V6N11_040350</name>
</gene>
<reference evidence="5 6" key="1">
    <citation type="journal article" date="2024" name="G3 (Bethesda)">
        <title>Genome assembly of Hibiscus sabdariffa L. provides insights into metabolisms of medicinal natural products.</title>
        <authorList>
            <person name="Kim T."/>
        </authorList>
    </citation>
    <scope>NUCLEOTIDE SEQUENCE [LARGE SCALE GENOMIC DNA]</scope>
    <source>
        <strain evidence="5">TK-2024</strain>
        <tissue evidence="5">Old leaves</tissue>
    </source>
</reference>
<proteinExistence type="predicted"/>
<keyword evidence="6" id="KW-1185">Reference proteome</keyword>
<dbReference type="Pfam" id="PF04782">
    <property type="entry name" value="DUF632"/>
    <property type="match status" value="2"/>
</dbReference>
<feature type="domain" description="DUF632" evidence="3">
    <location>
        <begin position="426"/>
        <end position="552"/>
    </location>
</feature>
<evidence type="ECO:0000256" key="2">
    <source>
        <dbReference type="SAM" id="MobiDB-lite"/>
    </source>
</evidence>
<evidence type="ECO:0000313" key="5">
    <source>
        <dbReference type="EMBL" id="KAK9012288.1"/>
    </source>
</evidence>
<evidence type="ECO:0000259" key="4">
    <source>
        <dbReference type="Pfam" id="PF04783"/>
    </source>
</evidence>
<protein>
    <recommendedName>
        <fullName evidence="7">Nitrate regulatory gene2 protein-like</fullName>
    </recommendedName>
</protein>
<feature type="coiled-coil region" evidence="1">
    <location>
        <begin position="315"/>
        <end position="342"/>
    </location>
</feature>
<comment type="caution">
    <text evidence="5">The sequence shown here is derived from an EMBL/GenBank/DDBJ whole genome shotgun (WGS) entry which is preliminary data.</text>
</comment>
<dbReference type="InterPro" id="IPR006868">
    <property type="entry name" value="DUF630"/>
</dbReference>
<dbReference type="PANTHER" id="PTHR21450:SF23">
    <property type="entry name" value="PROTEIN ALTERED PHOSPHATE STARVATION RESPONSE 1"/>
    <property type="match status" value="1"/>
</dbReference>
<evidence type="ECO:0000259" key="3">
    <source>
        <dbReference type="Pfam" id="PF04782"/>
    </source>
</evidence>
<evidence type="ECO:0000313" key="6">
    <source>
        <dbReference type="Proteomes" id="UP001396334"/>
    </source>
</evidence>
<feature type="compositionally biased region" description="Pro residues" evidence="2">
    <location>
        <begin position="96"/>
        <end position="106"/>
    </location>
</feature>
<feature type="domain" description="DUF630" evidence="4">
    <location>
        <begin position="1"/>
        <end position="59"/>
    </location>
</feature>
<feature type="region of interest" description="Disordered" evidence="2">
    <location>
        <begin position="59"/>
        <end position="112"/>
    </location>
</feature>
<accession>A0ABR2RH70</accession>
<sequence length="682" mass="76977">MGCWYSRIDREETVSRCKARKRYMKQLVKARQALAASHSMYLRSLRATGSALVQFSSNETTLHHHHHAPPPPQPPPPPMSPSSDTWTSGTTTASPALPPPPPPPPSSSWDFWDPFAQANASRSVTEEEWEAATSASEAAVTATTTATGAASVAAPPSVVSGTFSKDTGSELAMVVSRNTKELVEIVKEVDEYFLKAADAGAHLSLLLEASSSNFSAQSKGGKVYNYGCNLTPTTWTWNWNQKMEGIGKPVDEKMAGNTSGSVLSSSHCSTVERLYAWEKKLYQEVKNAEAIKIEHEKRVAHLRKLEVKRADYMKTEKTKKEVEKLESQMMVASQAIETTSAEIIKLRESELYPQLLELVKGLLWIGPVGMLRSSLWDPIGMLCCSLWDPYACCAARFYIFIGFVVDFRLYFGSVWMRQNKFEVGMRLMCMWRSMYEIHQVHTHIVQQLKYLNFIPSNKPTSEIHRQSTLQLELQVQQWHLSFCNLVKAQRDYIQSLAGWLRLSLFQFSKNPVIRNSQESKIYSFCEEWHLAVDRIPDKVASEGIKSFLTVIHAIVVQQAEEYKQKKKADSTSKDFEKKAAELRSLESKYSPFSVPEGNKDPVAEKRTKVELSRAKAEEEKNKHEKSVSVTRAMTLNNLQMGFPHVFQAMVGFSSVCMQAFESVYNQAKSIEQEQDVKRILPN</sequence>
<dbReference type="EMBL" id="JBBPBN010000022">
    <property type="protein sequence ID" value="KAK9012288.1"/>
    <property type="molecule type" value="Genomic_DNA"/>
</dbReference>
<feature type="compositionally biased region" description="Pro residues" evidence="2">
    <location>
        <begin position="69"/>
        <end position="80"/>
    </location>
</feature>
<dbReference type="Proteomes" id="UP001396334">
    <property type="component" value="Unassembled WGS sequence"/>
</dbReference>
<feature type="compositionally biased region" description="Basic and acidic residues" evidence="2">
    <location>
        <begin position="597"/>
        <end position="626"/>
    </location>
</feature>
<feature type="region of interest" description="Disordered" evidence="2">
    <location>
        <begin position="590"/>
        <end position="627"/>
    </location>
</feature>
<keyword evidence="1" id="KW-0175">Coiled coil</keyword>
<organism evidence="5 6">
    <name type="scientific">Hibiscus sabdariffa</name>
    <name type="common">roselle</name>
    <dbReference type="NCBI Taxonomy" id="183260"/>
    <lineage>
        <taxon>Eukaryota</taxon>
        <taxon>Viridiplantae</taxon>
        <taxon>Streptophyta</taxon>
        <taxon>Embryophyta</taxon>
        <taxon>Tracheophyta</taxon>
        <taxon>Spermatophyta</taxon>
        <taxon>Magnoliopsida</taxon>
        <taxon>eudicotyledons</taxon>
        <taxon>Gunneridae</taxon>
        <taxon>Pentapetalae</taxon>
        <taxon>rosids</taxon>
        <taxon>malvids</taxon>
        <taxon>Malvales</taxon>
        <taxon>Malvaceae</taxon>
        <taxon>Malvoideae</taxon>
        <taxon>Hibiscus</taxon>
    </lineage>
</organism>
<evidence type="ECO:0000256" key="1">
    <source>
        <dbReference type="SAM" id="Coils"/>
    </source>
</evidence>
<evidence type="ECO:0008006" key="7">
    <source>
        <dbReference type="Google" id="ProtNLM"/>
    </source>
</evidence>
<dbReference type="Pfam" id="PF04783">
    <property type="entry name" value="DUF630"/>
    <property type="match status" value="1"/>
</dbReference>